<keyword evidence="5" id="KW-0804">Transcription</keyword>
<sequence>MELNLKPWIDESAVTEEENQETKLLQNPSSSSSSSPALPLFFSEPNTSSHHLSVPYSSDHPNTPLSAAKFPWMGSFFSLAQWQELELQALIYRHMTAGASVPQELLHLVRKSLVNSPFYPHHHHQYYSHYQPPLVQAGYWGRGAMDPEPGRCRRTDGKKWRCSRDVVAGHKYCERHMHRGRNRSRKPVEAAAAAAAAGPGPYGGEARKGGCAAAVEAPGAFTITAAASRSADLLPLNQRYCDSIIETKGPFDPQPDGHSTGRTLRHFFDDWPKPLHESDNASTYSATNLSISMPENSSSDFSLTLGTTGIGDASSSQVNGGQRENNINNNDSKPHQVMSWGMAWENIPVSAMGGPLAEALRLSANNSSSSPTSVLHRLPRGAVSEASYVTS</sequence>
<comment type="domain">
    <text evidence="5">The QLQ domain and WRC domain may be involved in protein-protein interaction and DNA-binding, respectively.</text>
</comment>
<feature type="domain" description="QLQ" evidence="7">
    <location>
        <begin position="76"/>
        <end position="111"/>
    </location>
</feature>
<feature type="short sequence motif" description="Bipartite nuclear localization signal" evidence="4">
    <location>
        <begin position="151"/>
        <end position="161"/>
    </location>
</feature>
<dbReference type="PANTHER" id="PTHR31602">
    <property type="entry name" value="GROWTH-REGULATING FACTOR 5"/>
    <property type="match status" value="1"/>
</dbReference>
<name>A0A9N7NH21_STRHE</name>
<evidence type="ECO:0000259" key="7">
    <source>
        <dbReference type="PROSITE" id="PS51666"/>
    </source>
</evidence>
<keyword evidence="5" id="KW-0805">Transcription regulation</keyword>
<dbReference type="GO" id="GO:0005524">
    <property type="term" value="F:ATP binding"/>
    <property type="evidence" value="ECO:0007669"/>
    <property type="project" value="UniProtKB-UniRule"/>
</dbReference>
<feature type="short sequence motif" description="Bipartite nuclear localization signal" evidence="4">
    <location>
        <begin position="179"/>
        <end position="186"/>
    </location>
</feature>
<comment type="subcellular location">
    <subcellularLocation>
        <location evidence="1 4 5">Nucleus</location>
    </subcellularLocation>
</comment>
<organism evidence="9 10">
    <name type="scientific">Striga hermonthica</name>
    <name type="common">Purple witchweed</name>
    <name type="synonym">Buchnera hermonthica</name>
    <dbReference type="NCBI Taxonomy" id="68872"/>
    <lineage>
        <taxon>Eukaryota</taxon>
        <taxon>Viridiplantae</taxon>
        <taxon>Streptophyta</taxon>
        <taxon>Embryophyta</taxon>
        <taxon>Tracheophyta</taxon>
        <taxon>Spermatophyta</taxon>
        <taxon>Magnoliopsida</taxon>
        <taxon>eudicotyledons</taxon>
        <taxon>Gunneridae</taxon>
        <taxon>Pentapetalae</taxon>
        <taxon>asterids</taxon>
        <taxon>lamiids</taxon>
        <taxon>Lamiales</taxon>
        <taxon>Orobanchaceae</taxon>
        <taxon>Buchnereae</taxon>
        <taxon>Striga</taxon>
    </lineage>
</organism>
<keyword evidence="10" id="KW-1185">Reference proteome</keyword>
<dbReference type="GO" id="GO:0005634">
    <property type="term" value="C:nucleus"/>
    <property type="evidence" value="ECO:0007669"/>
    <property type="project" value="UniProtKB-SubCell"/>
</dbReference>
<dbReference type="SMART" id="SM00951">
    <property type="entry name" value="QLQ"/>
    <property type="match status" value="1"/>
</dbReference>
<evidence type="ECO:0000256" key="5">
    <source>
        <dbReference type="RuleBase" id="RU367127"/>
    </source>
</evidence>
<reference evidence="9" key="1">
    <citation type="submission" date="2019-12" db="EMBL/GenBank/DDBJ databases">
        <authorList>
            <person name="Scholes J."/>
        </authorList>
    </citation>
    <scope>NUCLEOTIDE SEQUENCE</scope>
</reference>
<evidence type="ECO:0000313" key="9">
    <source>
        <dbReference type="EMBL" id="CAA0829676.1"/>
    </source>
</evidence>
<dbReference type="InterPro" id="IPR014977">
    <property type="entry name" value="WRC_dom"/>
</dbReference>
<feature type="compositionally biased region" description="Low complexity" evidence="6">
    <location>
        <begin position="189"/>
        <end position="199"/>
    </location>
</feature>
<dbReference type="EMBL" id="CACSLK010027789">
    <property type="protein sequence ID" value="CAA0829676.1"/>
    <property type="molecule type" value="Genomic_DNA"/>
</dbReference>
<keyword evidence="5" id="KW-0010">Activator</keyword>
<evidence type="ECO:0000256" key="4">
    <source>
        <dbReference type="PROSITE-ProRule" id="PRU01002"/>
    </source>
</evidence>
<evidence type="ECO:0000313" key="10">
    <source>
        <dbReference type="Proteomes" id="UP001153555"/>
    </source>
</evidence>
<comment type="caution">
    <text evidence="9">The sequence shown here is derived from an EMBL/GenBank/DDBJ whole genome shotgun (WGS) entry which is preliminary data.</text>
</comment>
<dbReference type="OrthoDB" id="1927209at2759"/>
<dbReference type="Pfam" id="PF08880">
    <property type="entry name" value="QLQ"/>
    <property type="match status" value="1"/>
</dbReference>
<proteinExistence type="inferred from homology"/>
<dbReference type="GO" id="GO:0006355">
    <property type="term" value="P:regulation of DNA-templated transcription"/>
    <property type="evidence" value="ECO:0007669"/>
    <property type="project" value="InterPro"/>
</dbReference>
<dbReference type="PANTHER" id="PTHR31602:SF63">
    <property type="entry name" value="GROWTH-REGULATING FACTOR 3"/>
    <property type="match status" value="1"/>
</dbReference>
<comment type="similarity">
    <text evidence="2 5">Belongs to the GRF family.</text>
</comment>
<feature type="region of interest" description="Disordered" evidence="6">
    <location>
        <begin position="313"/>
        <end position="334"/>
    </location>
</feature>
<evidence type="ECO:0000259" key="8">
    <source>
        <dbReference type="PROSITE" id="PS51667"/>
    </source>
</evidence>
<feature type="region of interest" description="Disordered" evidence="6">
    <location>
        <begin position="178"/>
        <end position="203"/>
    </location>
</feature>
<gene>
    <name evidence="9" type="ORF">SHERM_25195</name>
</gene>
<feature type="compositionally biased region" description="Polar residues" evidence="6">
    <location>
        <begin position="313"/>
        <end position="324"/>
    </location>
</feature>
<keyword evidence="3 4" id="KW-0539">Nucleus</keyword>
<dbReference type="Pfam" id="PF08879">
    <property type="entry name" value="WRC"/>
    <property type="match status" value="1"/>
</dbReference>
<accession>A0A9N7NH21</accession>
<dbReference type="InterPro" id="IPR031137">
    <property type="entry name" value="GRF"/>
</dbReference>
<dbReference type="AlphaFoldDB" id="A0A9N7NH21"/>
<evidence type="ECO:0000256" key="3">
    <source>
        <dbReference type="ARBA" id="ARBA00023242"/>
    </source>
</evidence>
<evidence type="ECO:0000256" key="2">
    <source>
        <dbReference type="ARBA" id="ARBA00008122"/>
    </source>
</evidence>
<evidence type="ECO:0000256" key="1">
    <source>
        <dbReference type="ARBA" id="ARBA00004123"/>
    </source>
</evidence>
<protein>
    <recommendedName>
        <fullName evidence="5">Growth-regulating factor</fullName>
    </recommendedName>
</protein>
<dbReference type="InterPro" id="IPR014978">
    <property type="entry name" value="Gln-Leu-Gln_QLQ"/>
</dbReference>
<dbReference type="Proteomes" id="UP001153555">
    <property type="component" value="Unassembled WGS sequence"/>
</dbReference>
<dbReference type="PROSITE" id="PS51667">
    <property type="entry name" value="WRC"/>
    <property type="match status" value="1"/>
</dbReference>
<dbReference type="GO" id="GO:0099402">
    <property type="term" value="P:plant organ development"/>
    <property type="evidence" value="ECO:0007669"/>
    <property type="project" value="UniProtKB-ARBA"/>
</dbReference>
<dbReference type="PROSITE" id="PS51666">
    <property type="entry name" value="QLQ"/>
    <property type="match status" value="1"/>
</dbReference>
<comment type="function">
    <text evidence="5">Transcription activator.</text>
</comment>
<feature type="domain" description="WRC" evidence="8">
    <location>
        <begin position="146"/>
        <end position="190"/>
    </location>
</feature>
<dbReference type="GO" id="GO:0006351">
    <property type="term" value="P:DNA-templated transcription"/>
    <property type="evidence" value="ECO:0007669"/>
    <property type="project" value="UniProtKB-UniRule"/>
</dbReference>
<feature type="region of interest" description="Disordered" evidence="6">
    <location>
        <begin position="1"/>
        <end position="37"/>
    </location>
</feature>
<evidence type="ECO:0000256" key="6">
    <source>
        <dbReference type="SAM" id="MobiDB-lite"/>
    </source>
</evidence>